<evidence type="ECO:0000313" key="2">
    <source>
        <dbReference type="EMBL" id="SUS05882.1"/>
    </source>
</evidence>
<keyword evidence="1" id="KW-0812">Transmembrane</keyword>
<feature type="transmembrane region" description="Helical" evidence="1">
    <location>
        <begin position="125"/>
        <end position="145"/>
    </location>
</feature>
<reference evidence="2" key="1">
    <citation type="submission" date="2018-07" db="EMBL/GenBank/DDBJ databases">
        <authorList>
            <person name="Quirk P.G."/>
            <person name="Krulwich T.A."/>
        </authorList>
    </citation>
    <scope>NUCLEOTIDE SEQUENCE</scope>
</reference>
<sequence>MEELECSSCVASAGPLLQPPFADCCPTAVIPVVKPQVCALEKSLTISRSGVDLGIFTACFALVTSLTVLVHGSVPWTPIVVLLLGGMSAGLQEACAILRARDALIVAQWKEDVDAIVRRHDPNRVLFALLRVLGLAAFIAALVYLDVPTHGGFSAFFAFWWAFHSVRFAGIVRLNRYARSLAPRSVG</sequence>
<organism evidence="2">
    <name type="scientific">metagenome</name>
    <dbReference type="NCBI Taxonomy" id="256318"/>
    <lineage>
        <taxon>unclassified sequences</taxon>
        <taxon>metagenomes</taxon>
    </lineage>
</organism>
<proteinExistence type="predicted"/>
<dbReference type="AlphaFoldDB" id="A0A380TCR4"/>
<accession>A0A380TCR4</accession>
<feature type="transmembrane region" description="Helical" evidence="1">
    <location>
        <begin position="50"/>
        <end position="70"/>
    </location>
</feature>
<keyword evidence="1" id="KW-0472">Membrane</keyword>
<name>A0A380TCR4_9ZZZZ</name>
<feature type="transmembrane region" description="Helical" evidence="1">
    <location>
        <begin position="76"/>
        <end position="98"/>
    </location>
</feature>
<gene>
    <name evidence="2" type="ORF">DF3PB_220019</name>
</gene>
<dbReference type="EMBL" id="UIDG01000135">
    <property type="protein sequence ID" value="SUS05882.1"/>
    <property type="molecule type" value="Genomic_DNA"/>
</dbReference>
<protein>
    <submittedName>
        <fullName evidence="2">Uncharacterized protein</fullName>
    </submittedName>
</protein>
<keyword evidence="1" id="KW-1133">Transmembrane helix</keyword>
<evidence type="ECO:0000256" key="1">
    <source>
        <dbReference type="SAM" id="Phobius"/>
    </source>
</evidence>
<feature type="transmembrane region" description="Helical" evidence="1">
    <location>
        <begin position="151"/>
        <end position="174"/>
    </location>
</feature>